<dbReference type="Proteomes" id="UP000306319">
    <property type="component" value="Unassembled WGS sequence"/>
</dbReference>
<dbReference type="EMBL" id="SRYB01000019">
    <property type="protein sequence ID" value="TGY77883.1"/>
    <property type="molecule type" value="Genomic_DNA"/>
</dbReference>
<accession>A0AC61RKP1</accession>
<gene>
    <name evidence="1" type="ORF">E5331_12840</name>
</gene>
<evidence type="ECO:0000313" key="2">
    <source>
        <dbReference type="Proteomes" id="UP000306319"/>
    </source>
</evidence>
<keyword evidence="2" id="KW-1185">Reference proteome</keyword>
<organism evidence="1 2">
    <name type="scientific">Lepagella muris</name>
    <dbReference type="NCBI Taxonomy" id="3032870"/>
    <lineage>
        <taxon>Bacteria</taxon>
        <taxon>Pseudomonadati</taxon>
        <taxon>Bacteroidota</taxon>
        <taxon>Bacteroidia</taxon>
        <taxon>Bacteroidales</taxon>
        <taxon>Muribaculaceae</taxon>
        <taxon>Lepagella</taxon>
    </lineage>
</organism>
<sequence length="93" mass="11003">METAALCIGYAILTLMAMIILLFAFALGWFAIHEARGIISSRKWRKRKLEQMKYETARDCAYYLNRWELPTDTTIFVACNYFDRKVKELKNKQ</sequence>
<comment type="caution">
    <text evidence="1">The sequence shown here is derived from an EMBL/GenBank/DDBJ whole genome shotgun (WGS) entry which is preliminary data.</text>
</comment>
<proteinExistence type="predicted"/>
<protein>
    <submittedName>
        <fullName evidence="1">Uncharacterized protein</fullName>
    </submittedName>
</protein>
<reference evidence="1" key="1">
    <citation type="submission" date="2019-04" db="EMBL/GenBank/DDBJ databases">
        <title>Microbes associate with the intestines of laboratory mice.</title>
        <authorList>
            <person name="Navarre W."/>
            <person name="Wong E."/>
            <person name="Huang K."/>
            <person name="Tropini C."/>
            <person name="Ng K."/>
            <person name="Yu B."/>
        </authorList>
    </citation>
    <scope>NUCLEOTIDE SEQUENCE</scope>
    <source>
        <strain evidence="1">NM04_E33</strain>
    </source>
</reference>
<name>A0AC61RKP1_9BACT</name>
<evidence type="ECO:0000313" key="1">
    <source>
        <dbReference type="EMBL" id="TGY77883.1"/>
    </source>
</evidence>